<accession>A0A1A8XL33</accession>
<organism evidence="1 2">
    <name type="scientific">Candidatus Propionivibrio aalborgensis</name>
    <dbReference type="NCBI Taxonomy" id="1860101"/>
    <lineage>
        <taxon>Bacteria</taxon>
        <taxon>Pseudomonadati</taxon>
        <taxon>Pseudomonadota</taxon>
        <taxon>Betaproteobacteria</taxon>
        <taxon>Rhodocyclales</taxon>
        <taxon>Rhodocyclaceae</taxon>
        <taxon>Propionivibrio</taxon>
    </lineage>
</organism>
<proteinExistence type="predicted"/>
<dbReference type="EMBL" id="FLQY01000060">
    <property type="protein sequence ID" value="SBT05386.1"/>
    <property type="molecule type" value="Genomic_DNA"/>
</dbReference>
<dbReference type="Proteomes" id="UP000199600">
    <property type="component" value="Unassembled WGS sequence"/>
</dbReference>
<dbReference type="AlphaFoldDB" id="A0A1A8XL33"/>
<keyword evidence="2" id="KW-1185">Reference proteome</keyword>
<gene>
    <name evidence="1" type="ORF">PROAA_1520004</name>
</gene>
<evidence type="ECO:0000313" key="1">
    <source>
        <dbReference type="EMBL" id="SBT05386.1"/>
    </source>
</evidence>
<dbReference type="RefSeq" id="WP_186410143.1">
    <property type="nucleotide sequence ID" value="NZ_FLQY01000060.1"/>
</dbReference>
<sequence length="606" mass="67160">MPLVNSFNPEFSKRFAAWLRLEPRCRKDDFSRGLQACTADPLWMLGRQWQTGELAAEDAGSPIDVTVDYSTVTPTQLLREGDAKAVDASSTSFEMLVEQEHLSLSWRDRVQIGQRFERLIRQYADDAAPLIEAYRAHLDYGLEMPPEGEAWTNTDYATRRFLKLACGRSIDGQKLLDKYTSFDAETPTHQIAPLVSLSPATLTDIVTHLRDWCLALGLRPAPKASSAWRNPHLDYRFELSTAGPAPTSLLATDYRGEIDWHSFNLHLNPRTAWPTATSVTTQPSPASVGGSSSRWWAFEDSATDFGSIEAGSTDLARLFLMEYVLLHGDEWYCVALPICMPALVRIDAVKVRNVFGDVTVVEPARQLSNDPLKCFDLFSHSAVGDKSQLIENLKGSSDAAGGKSLLFIPSLSAHRMESAPLEEAEFMRDEGANKVWAVEHRVLNGLGRAVDASSALHERSQRLDIEPASPDETANSGLAHYRLATTVPENWFPFAPFNAATGGKRRVVLRRAVLLRDASHSVIWPMSQLLAMNGMPLLWMEEAVVPRSGARVQITSQRQRWADGRTYGWMGRRVLIGTGEGSSGLRWDVCAGDSDVGRQRTESGIG</sequence>
<protein>
    <submittedName>
        <fullName evidence="1">Uncharacterized protein</fullName>
    </submittedName>
</protein>
<evidence type="ECO:0000313" key="2">
    <source>
        <dbReference type="Proteomes" id="UP000199600"/>
    </source>
</evidence>
<name>A0A1A8XL33_9RHOO</name>
<reference evidence="1 2" key="1">
    <citation type="submission" date="2016-06" db="EMBL/GenBank/DDBJ databases">
        <authorList>
            <person name="Kjaerup R.B."/>
            <person name="Dalgaard T.S."/>
            <person name="Juul-Madsen H.R."/>
        </authorList>
    </citation>
    <scope>NUCLEOTIDE SEQUENCE [LARGE SCALE GENOMIC DNA]</scope>
    <source>
        <strain evidence="1">2</strain>
    </source>
</reference>